<organism evidence="1 2">
    <name type="scientific">Sunxiuqinia dokdonensis</name>
    <dbReference type="NCBI Taxonomy" id="1409788"/>
    <lineage>
        <taxon>Bacteria</taxon>
        <taxon>Pseudomonadati</taxon>
        <taxon>Bacteroidota</taxon>
        <taxon>Bacteroidia</taxon>
        <taxon>Marinilabiliales</taxon>
        <taxon>Prolixibacteraceae</taxon>
        <taxon>Sunxiuqinia</taxon>
    </lineage>
</organism>
<reference evidence="2" key="1">
    <citation type="submission" date="2015-07" db="EMBL/GenBank/DDBJ databases">
        <title>Genome sequencing of Sunxiuqinia dokdonensis strain SK.</title>
        <authorList>
            <person name="Ahn S."/>
            <person name="Kim B.-C."/>
        </authorList>
    </citation>
    <scope>NUCLEOTIDE SEQUENCE [LARGE SCALE GENOMIC DNA]</scope>
    <source>
        <strain evidence="2">SK</strain>
    </source>
</reference>
<comment type="caution">
    <text evidence="1">The sequence shown here is derived from an EMBL/GenBank/DDBJ whole genome shotgun (WGS) entry which is preliminary data.</text>
</comment>
<dbReference type="OrthoDB" id="282859at2"/>
<sequence length="80" mass="9182">METIIRIKKNKPAFKALILLAKELEKSDQGAISISEVSSRKLKFDVIEPVNQDEDLSDSFNQLIDFPPIDELRKQAWPKI</sequence>
<dbReference type="EMBL" id="LGIA01000005">
    <property type="protein sequence ID" value="KOH47105.1"/>
    <property type="molecule type" value="Genomic_DNA"/>
</dbReference>
<proteinExistence type="predicted"/>
<dbReference type="Proteomes" id="UP000036958">
    <property type="component" value="Unassembled WGS sequence"/>
</dbReference>
<evidence type="ECO:0000313" key="1">
    <source>
        <dbReference type="EMBL" id="KOH47105.1"/>
    </source>
</evidence>
<name>A0A0L8VF55_9BACT</name>
<evidence type="ECO:0000313" key="2">
    <source>
        <dbReference type="Proteomes" id="UP000036958"/>
    </source>
</evidence>
<accession>A0A0L8VF55</accession>
<dbReference type="RefSeq" id="WP_053178677.1">
    <property type="nucleotide sequence ID" value="NZ_LGIA01000005.1"/>
</dbReference>
<keyword evidence="2" id="KW-1185">Reference proteome</keyword>
<gene>
    <name evidence="1" type="ORF">NC99_00710</name>
</gene>
<dbReference type="AlphaFoldDB" id="A0A0L8VF55"/>
<protein>
    <submittedName>
        <fullName evidence="1">Uncharacterized protein</fullName>
    </submittedName>
</protein>